<gene>
    <name evidence="3" type="ORF">SAMN05192557_0019</name>
</gene>
<evidence type="ECO:0000313" key="4">
    <source>
        <dbReference type="Proteomes" id="UP000243605"/>
    </source>
</evidence>
<comment type="similarity">
    <text evidence="1">Belongs to the UDP-glucose/GDP-mannose dehydrogenase family.</text>
</comment>
<dbReference type="GO" id="GO:0051287">
    <property type="term" value="F:NAD binding"/>
    <property type="evidence" value="ECO:0007669"/>
    <property type="project" value="InterPro"/>
</dbReference>
<reference evidence="3 4" key="1">
    <citation type="submission" date="2016-10" db="EMBL/GenBank/DDBJ databases">
        <authorList>
            <person name="Varghese N."/>
            <person name="Submissions S."/>
        </authorList>
    </citation>
    <scope>NUCLEOTIDE SEQUENCE [LARGE SCALE GENOMIC DNA]</scope>
    <source>
        <strain evidence="3 4">IBRC-M10081</strain>
    </source>
</reference>
<dbReference type="Gene3D" id="3.40.50.720">
    <property type="entry name" value="NAD(P)-binding Rossmann-like Domain"/>
    <property type="match status" value="1"/>
</dbReference>
<dbReference type="InterPro" id="IPR036291">
    <property type="entry name" value="NAD(P)-bd_dom_sf"/>
</dbReference>
<dbReference type="InterPro" id="IPR028359">
    <property type="entry name" value="UDP_ManNAc/GlcNAc_DH"/>
</dbReference>
<dbReference type="PANTHER" id="PTHR43491">
    <property type="entry name" value="UDP-N-ACETYL-D-MANNOSAMINE DEHYDROGENASE"/>
    <property type="match status" value="1"/>
</dbReference>
<dbReference type="GO" id="GO:0016616">
    <property type="term" value="F:oxidoreductase activity, acting on the CH-OH group of donors, NAD or NADP as acceptor"/>
    <property type="evidence" value="ECO:0007669"/>
    <property type="project" value="InterPro"/>
</dbReference>
<keyword evidence="4" id="KW-1185">Reference proteome</keyword>
<dbReference type="Pfam" id="PF03721">
    <property type="entry name" value="UDPG_MGDP_dh_N"/>
    <property type="match status" value="1"/>
</dbReference>
<protein>
    <submittedName>
        <fullName evidence="3">UDP-N-acetyl-D-galactosamine dehydrogenase</fullName>
    </submittedName>
</protein>
<dbReference type="InterPro" id="IPR001732">
    <property type="entry name" value="UDP-Glc/GDP-Man_DH_N"/>
</dbReference>
<evidence type="ECO:0000313" key="3">
    <source>
        <dbReference type="EMBL" id="SEV79743.1"/>
    </source>
</evidence>
<dbReference type="Proteomes" id="UP000243605">
    <property type="component" value="Unassembled WGS sequence"/>
</dbReference>
<evidence type="ECO:0000256" key="1">
    <source>
        <dbReference type="ARBA" id="ARBA00006601"/>
    </source>
</evidence>
<dbReference type="OrthoDB" id="9803238at2"/>
<accession>A0A662YZY4</accession>
<organism evidence="3 4">
    <name type="scientific">Aliicoccus persicus</name>
    <dbReference type="NCBI Taxonomy" id="930138"/>
    <lineage>
        <taxon>Bacteria</taxon>
        <taxon>Bacillati</taxon>
        <taxon>Bacillota</taxon>
        <taxon>Bacilli</taxon>
        <taxon>Bacillales</taxon>
        <taxon>Staphylococcaceae</taxon>
        <taxon>Aliicoccus</taxon>
    </lineage>
</organism>
<dbReference type="SUPFAM" id="SSF51735">
    <property type="entry name" value="NAD(P)-binding Rossmann-fold domains"/>
    <property type="match status" value="1"/>
</dbReference>
<proteinExistence type="inferred from homology"/>
<dbReference type="AlphaFoldDB" id="A0A662YZY4"/>
<feature type="domain" description="UDP-glucose/GDP-mannose dehydrogenase N-terminal" evidence="2">
    <location>
        <begin position="13"/>
        <end position="51"/>
    </location>
</feature>
<dbReference type="PANTHER" id="PTHR43491:SF2">
    <property type="entry name" value="UDP-N-ACETYL-D-MANNOSAMINE DEHYDROGENASE"/>
    <property type="match status" value="1"/>
</dbReference>
<evidence type="ECO:0000259" key="2">
    <source>
        <dbReference type="Pfam" id="PF03721"/>
    </source>
</evidence>
<dbReference type="GO" id="GO:0016628">
    <property type="term" value="F:oxidoreductase activity, acting on the CH-CH group of donors, NAD or NADP as acceptor"/>
    <property type="evidence" value="ECO:0007669"/>
    <property type="project" value="InterPro"/>
</dbReference>
<dbReference type="GO" id="GO:0000271">
    <property type="term" value="P:polysaccharide biosynthetic process"/>
    <property type="evidence" value="ECO:0007669"/>
    <property type="project" value="InterPro"/>
</dbReference>
<dbReference type="EMBL" id="FOIT01000001">
    <property type="protein sequence ID" value="SEV79743.1"/>
    <property type="molecule type" value="Genomic_DNA"/>
</dbReference>
<sequence length="75" mass="8495">MNLKEKLLNHDAKVSVIGLGYVGMPLSVEFAKYTNVIGFDINKDKIWYVNSILDSFYRVLSYTPSASYNLGHHVV</sequence>
<name>A0A662YZY4_9STAP</name>